<reference evidence="4" key="1">
    <citation type="submission" date="2019-09" db="EMBL/GenBank/DDBJ databases">
        <title>Antimicrobial potential of Antarctic Bacteria.</title>
        <authorList>
            <person name="Benaud N."/>
            <person name="Edwards R.J."/>
            <person name="Ferrari B.C."/>
        </authorList>
    </citation>
    <scope>NUCLEOTIDE SEQUENCE [LARGE SCALE GENOMIC DNA]</scope>
    <source>
        <strain evidence="4">SPB151</strain>
    </source>
</reference>
<gene>
    <name evidence="3" type="ORF">F1D05_09330</name>
</gene>
<feature type="region of interest" description="Disordered" evidence="1">
    <location>
        <begin position="1"/>
        <end position="33"/>
    </location>
</feature>
<dbReference type="EMBL" id="CP043661">
    <property type="protein sequence ID" value="QNE22850.1"/>
    <property type="molecule type" value="Genomic_DNA"/>
</dbReference>
<sequence length="98" mass="10663">MRGLSRHRPDRPRRGRRRDRASAPRQDSGTAYLRETDYLGKACSRFTGTVGIDDTVRNAGPEGGTPTFQVVGDGGYNGRADWAARQSRADVQAKGGGR</sequence>
<evidence type="ECO:0000256" key="1">
    <source>
        <dbReference type="SAM" id="MobiDB-lite"/>
    </source>
</evidence>
<reference evidence="3 4" key="2">
    <citation type="journal article" date="2020" name="Microbiol. Resour. Announc.">
        <title>Antarctic desert soil bacteria exhibit high novel natural product potential, evaluated through long-read genome sequencing and comparative genomics.</title>
        <authorList>
            <person name="Benaud N."/>
            <person name="Edwards R.J."/>
            <person name="Amos T.G."/>
            <person name="D'Agostino P.M."/>
            <person name="Gutierrez-Chavez C."/>
            <person name="Montgomery K."/>
            <person name="Nicetic I."/>
            <person name="Ferrari B.C."/>
        </authorList>
    </citation>
    <scope>NUCLEOTIDE SEQUENCE [LARGE SCALE GENOMIC DNA]</scope>
    <source>
        <strain evidence="3 4">SPB151</strain>
    </source>
</reference>
<feature type="compositionally biased region" description="Basic residues" evidence="1">
    <location>
        <begin position="1"/>
        <end position="19"/>
    </location>
</feature>
<name>A0A7G6X9D5_9ACTN</name>
<feature type="domain" description="Glycosyl hydrolase family 98 putative carbohydrate-binding module" evidence="2">
    <location>
        <begin position="38"/>
        <end position="74"/>
    </location>
</feature>
<dbReference type="Proteomes" id="UP000515563">
    <property type="component" value="Chromosome"/>
</dbReference>
<dbReference type="KEGG" id="kqi:F1D05_09330"/>
<keyword evidence="4" id="KW-1185">Reference proteome</keyword>
<dbReference type="Gene3D" id="2.60.120.1060">
    <property type="entry name" value="NPCBM/NEW2 domain"/>
    <property type="match status" value="1"/>
</dbReference>
<proteinExistence type="predicted"/>
<evidence type="ECO:0000313" key="4">
    <source>
        <dbReference type="Proteomes" id="UP000515563"/>
    </source>
</evidence>
<dbReference type="AlphaFoldDB" id="A0A7G6X9D5"/>
<accession>A0A7G6X9D5</accession>
<dbReference type="InterPro" id="IPR013222">
    <property type="entry name" value="Glyco_hyd_98_carb-bd"/>
</dbReference>
<organism evidence="3 4">
    <name type="scientific">Kribbella qitaiheensis</name>
    <dbReference type="NCBI Taxonomy" id="1544730"/>
    <lineage>
        <taxon>Bacteria</taxon>
        <taxon>Bacillati</taxon>
        <taxon>Actinomycetota</taxon>
        <taxon>Actinomycetes</taxon>
        <taxon>Propionibacteriales</taxon>
        <taxon>Kribbellaceae</taxon>
        <taxon>Kribbella</taxon>
    </lineage>
</organism>
<protein>
    <recommendedName>
        <fullName evidence="2">Glycosyl hydrolase family 98 putative carbohydrate-binding module domain-containing protein</fullName>
    </recommendedName>
</protein>
<evidence type="ECO:0000313" key="3">
    <source>
        <dbReference type="EMBL" id="QNE22850.1"/>
    </source>
</evidence>
<evidence type="ECO:0000259" key="2">
    <source>
        <dbReference type="Pfam" id="PF08305"/>
    </source>
</evidence>
<dbReference type="InterPro" id="IPR038637">
    <property type="entry name" value="NPCBM_sf"/>
</dbReference>
<dbReference type="Pfam" id="PF08305">
    <property type="entry name" value="NPCBM"/>
    <property type="match status" value="1"/>
</dbReference>